<name>J1HQK2_9ACTO</name>
<dbReference type="PATRIC" id="fig|1125717.3.peg.434"/>
<protein>
    <submittedName>
        <fullName evidence="2">Uncharacterized protein</fullName>
    </submittedName>
</protein>
<evidence type="ECO:0000256" key="1">
    <source>
        <dbReference type="SAM" id="MobiDB-lite"/>
    </source>
</evidence>
<proteinExistence type="predicted"/>
<keyword evidence="3" id="KW-1185">Reference proteome</keyword>
<gene>
    <name evidence="2" type="ORF">HMPREF1317_0506</name>
</gene>
<reference evidence="2 3" key="1">
    <citation type="submission" date="2012-05" db="EMBL/GenBank/DDBJ databases">
        <authorList>
            <person name="Harkins D.M."/>
            <person name="Madupu R."/>
            <person name="Durkin A.S."/>
            <person name="Torralba M."/>
            <person name="Methe B."/>
            <person name="Sutton G.G."/>
            <person name="Nelson K.E."/>
        </authorList>
    </citation>
    <scope>NUCLEOTIDE SEQUENCE [LARGE SCALE GENOMIC DNA]</scope>
    <source>
        <strain evidence="2 3">F0490</strain>
    </source>
</reference>
<dbReference type="AlphaFoldDB" id="J1HQK2"/>
<accession>J1HQK2</accession>
<comment type="caution">
    <text evidence="2">The sequence shown here is derived from an EMBL/GenBank/DDBJ whole genome shotgun (WGS) entry which is preliminary data.</text>
</comment>
<feature type="compositionally biased region" description="Basic residues" evidence="1">
    <location>
        <begin position="75"/>
        <end position="88"/>
    </location>
</feature>
<feature type="compositionally biased region" description="Low complexity" evidence="1">
    <location>
        <begin position="52"/>
        <end position="74"/>
    </location>
</feature>
<evidence type="ECO:0000313" key="3">
    <source>
        <dbReference type="Proteomes" id="UP000004578"/>
    </source>
</evidence>
<evidence type="ECO:0000313" key="2">
    <source>
        <dbReference type="EMBL" id="EJF47898.1"/>
    </source>
</evidence>
<dbReference type="EMBL" id="AKFS01000066">
    <property type="protein sequence ID" value="EJF47898.1"/>
    <property type="molecule type" value="Genomic_DNA"/>
</dbReference>
<sequence length="193" mass="20942">MRQGHVVEGVHCSPGIVESGGGTQPRRATAGAVGSLPGGCPPVRQSRRGHPIARPWAAPRAPPAGTAPLRASPARLRRPRPSPRRRSPRPGAPPRSLGPHRRHRPPPCPGASGGRRTADGGPHPLTTLEWSPGETVDDHLLITPPDHLAHNMQYDTPWRYRFSAEYQPKPIIYRMEIVSTTNDPVTDVTRQSS</sequence>
<dbReference type="Proteomes" id="UP000004578">
    <property type="component" value="Unassembled WGS sequence"/>
</dbReference>
<organism evidence="2 3">
    <name type="scientific">Schaalia georgiae F0490</name>
    <dbReference type="NCBI Taxonomy" id="1125717"/>
    <lineage>
        <taxon>Bacteria</taxon>
        <taxon>Bacillati</taxon>
        <taxon>Actinomycetota</taxon>
        <taxon>Actinomycetes</taxon>
        <taxon>Actinomycetales</taxon>
        <taxon>Actinomycetaceae</taxon>
        <taxon>Schaalia</taxon>
    </lineage>
</organism>
<feature type="region of interest" description="Disordered" evidence="1">
    <location>
        <begin position="1"/>
        <end position="131"/>
    </location>
</feature>